<feature type="compositionally biased region" description="Polar residues" evidence="1">
    <location>
        <begin position="445"/>
        <end position="458"/>
    </location>
</feature>
<dbReference type="Ensembl" id="ENSUMAT00000000717.1">
    <property type="protein sequence ID" value="ENSUMAP00000000502.1"/>
    <property type="gene ID" value="ENSUMAG00000000594.1"/>
</dbReference>
<feature type="compositionally biased region" description="Basic and acidic residues" evidence="1">
    <location>
        <begin position="427"/>
        <end position="440"/>
    </location>
</feature>
<proteinExistence type="predicted"/>
<dbReference type="GO" id="GO:0005576">
    <property type="term" value="C:extracellular region"/>
    <property type="evidence" value="ECO:0007669"/>
    <property type="project" value="GOC"/>
</dbReference>
<reference evidence="2" key="1">
    <citation type="submission" date="2019-03" db="UniProtKB">
        <authorList>
            <consortium name="Ensembl"/>
        </authorList>
    </citation>
    <scope>IDENTIFICATION</scope>
</reference>
<dbReference type="InterPro" id="IPR026173">
    <property type="entry name" value="SPAG17"/>
</dbReference>
<dbReference type="GeneTree" id="ENSGT00390000013693"/>
<dbReference type="PANTHER" id="PTHR21963">
    <property type="entry name" value="PF6"/>
    <property type="match status" value="1"/>
</dbReference>
<dbReference type="OMA" id="TQNEEPQ"/>
<feature type="region of interest" description="Disordered" evidence="1">
    <location>
        <begin position="409"/>
        <end position="458"/>
    </location>
</feature>
<accession>A0A452SYF3</accession>
<dbReference type="AlphaFoldDB" id="A0A452SYF3"/>
<dbReference type="PANTHER" id="PTHR21963:SF1">
    <property type="entry name" value="SPERM-ASSOCIATED ANTIGEN 17"/>
    <property type="match status" value="1"/>
</dbReference>
<dbReference type="GO" id="GO:1990716">
    <property type="term" value="C:axonemal central apparatus"/>
    <property type="evidence" value="ECO:0007669"/>
    <property type="project" value="TreeGrafter"/>
</dbReference>
<name>A0A452SYF3_URSMA</name>
<evidence type="ECO:0008006" key="3">
    <source>
        <dbReference type="Google" id="ProtNLM"/>
    </source>
</evidence>
<organism evidence="2">
    <name type="scientific">Ursus maritimus</name>
    <name type="common">Polar bear</name>
    <name type="synonym">Thalarctos maritimus</name>
    <dbReference type="NCBI Taxonomy" id="29073"/>
    <lineage>
        <taxon>Eukaryota</taxon>
        <taxon>Metazoa</taxon>
        <taxon>Chordata</taxon>
        <taxon>Craniata</taxon>
        <taxon>Vertebrata</taxon>
        <taxon>Euteleostomi</taxon>
        <taxon>Mammalia</taxon>
        <taxon>Eutheria</taxon>
        <taxon>Laurasiatheria</taxon>
        <taxon>Carnivora</taxon>
        <taxon>Caniformia</taxon>
        <taxon>Ursidae</taxon>
        <taxon>Ursus</taxon>
    </lineage>
</organism>
<evidence type="ECO:0000256" key="1">
    <source>
        <dbReference type="SAM" id="MobiDB-lite"/>
    </source>
</evidence>
<evidence type="ECO:0000313" key="2">
    <source>
        <dbReference type="Ensembl" id="ENSUMAP00000000502"/>
    </source>
</evidence>
<protein>
    <recommendedName>
        <fullName evidence="3">Sperm associated antigen 17</fullName>
    </recommendedName>
</protein>
<dbReference type="GO" id="GO:0003351">
    <property type="term" value="P:epithelial cilium movement involved in extracellular fluid movement"/>
    <property type="evidence" value="ECO:0007669"/>
    <property type="project" value="TreeGrafter"/>
</dbReference>
<dbReference type="GO" id="GO:1904158">
    <property type="term" value="P:axonemal central apparatus assembly"/>
    <property type="evidence" value="ECO:0007669"/>
    <property type="project" value="TreeGrafter"/>
</dbReference>
<sequence length="479" mass="55199">DVNILCSQVIRKRDSTPLFGNPFQSAKAIMDSGEKFTLPLIGKLLKFQLLQIKMKDQQRRENEKKLELGTDIFENIACLMYDTLDWKRQHQHYLESMQLINIPQVVNEKPILEAMSITEASQHVAATPGKKKTQNEEPQAPPSAFVFTTEVDMRYYNDLLNPIPEEFISVPLILHCMLEQVVATEEDLVPPSLVQPPPRADGLDHRIAAHIVSILPSLCLTEREKKNLHEIFLSKEENESAAVPKGPLLLDYHDAHAHKKYALKDQKNFDPVQIEQEMQSKLPLWEFLKFPLPPPWNSTKRLATIHELMHFCTNEILSWNEVERAFKVFTFESLKLSEVNEEGKLMPSEMIYGTDSEMFNIPWDNPARFATQIRQQYIMKTNAQEAKHQTDTETKDRILFVDQNWSTSVQEDEITKEPSDACQSDSNNRKHSDPNRKEPLDPDNIQPSEQETSLKTQNNFYSTDFISVASRTHGTSWSI</sequence>